<evidence type="ECO:0000313" key="3">
    <source>
        <dbReference type="Proteomes" id="UP001500279"/>
    </source>
</evidence>
<accession>A0ABN1KBX0</accession>
<feature type="transmembrane region" description="Helical" evidence="1">
    <location>
        <begin position="280"/>
        <end position="298"/>
    </location>
</feature>
<evidence type="ECO:0000256" key="1">
    <source>
        <dbReference type="SAM" id="Phobius"/>
    </source>
</evidence>
<dbReference type="PANTHER" id="PTHR35337:SF1">
    <property type="entry name" value="SLR1478 PROTEIN"/>
    <property type="match status" value="1"/>
</dbReference>
<proteinExistence type="predicted"/>
<evidence type="ECO:0000313" key="2">
    <source>
        <dbReference type="EMBL" id="GAA0761851.1"/>
    </source>
</evidence>
<dbReference type="EMBL" id="BAAAEW010000033">
    <property type="protein sequence ID" value="GAA0761851.1"/>
    <property type="molecule type" value="Genomic_DNA"/>
</dbReference>
<dbReference type="Pfam" id="PF01944">
    <property type="entry name" value="SpoIIM"/>
    <property type="match status" value="1"/>
</dbReference>
<dbReference type="RefSeq" id="WP_231012224.1">
    <property type="nucleotide sequence ID" value="NZ_BAAAEW010000033.1"/>
</dbReference>
<comment type="caution">
    <text evidence="2">The sequence shown here is derived from an EMBL/GenBank/DDBJ whole genome shotgun (WGS) entry which is preliminary data.</text>
</comment>
<name>A0ABN1KBX0_9BURK</name>
<keyword evidence="3" id="KW-1185">Reference proteome</keyword>
<protein>
    <submittedName>
        <fullName evidence="2">Stage II sporulation protein M</fullName>
    </submittedName>
</protein>
<reference evidence="2 3" key="1">
    <citation type="journal article" date="2019" name="Int. J. Syst. Evol. Microbiol.">
        <title>The Global Catalogue of Microorganisms (GCM) 10K type strain sequencing project: providing services to taxonomists for standard genome sequencing and annotation.</title>
        <authorList>
            <consortium name="The Broad Institute Genomics Platform"/>
            <consortium name="The Broad Institute Genome Sequencing Center for Infectious Disease"/>
            <person name="Wu L."/>
            <person name="Ma J."/>
        </authorList>
    </citation>
    <scope>NUCLEOTIDE SEQUENCE [LARGE SCALE GENOMIC DNA]</scope>
    <source>
        <strain evidence="2 3">JCM 15503</strain>
    </source>
</reference>
<keyword evidence="1" id="KW-0472">Membrane</keyword>
<keyword evidence="1" id="KW-1133">Transmembrane helix</keyword>
<gene>
    <name evidence="2" type="ORF">GCM10009107_45650</name>
</gene>
<feature type="transmembrane region" description="Helical" evidence="1">
    <location>
        <begin position="185"/>
        <end position="206"/>
    </location>
</feature>
<sequence length="339" mass="36856">MTPFDFEQAHQADWRALEQQLQAAQRGRRKVKRGEFATETESFDAARLAMLYRRSCEHLALARSRSYPIGRIQMLESLTQRAHQLIYRPSGGGWGALRTMLRDAVPAAVRHHRRHLLLATLAFALPLLAMLAATRWMPELVLTVMDAGQTQQYEQMYAPDAQHVGRLRSAGDDVTMFGFYIGHNIGIAFKCFASGLLLGLGSLFYLLSNGAQIGAVAGYVTAIGHGGQFWPFVATHSAFELTAIVISGAAGLRLGQAALMPGRLPRGAALAQAGRDTLPLVAATIVLLLLAAATEAFWSSAAWVQPGVKYTAAALCWPLVMAYLAGRFGARPMQDPHAD</sequence>
<dbReference type="PANTHER" id="PTHR35337">
    <property type="entry name" value="SLR1478 PROTEIN"/>
    <property type="match status" value="1"/>
</dbReference>
<feature type="transmembrane region" description="Helical" evidence="1">
    <location>
        <begin position="116"/>
        <end position="137"/>
    </location>
</feature>
<feature type="transmembrane region" description="Helical" evidence="1">
    <location>
        <begin position="310"/>
        <end position="330"/>
    </location>
</feature>
<organism evidence="2 3">
    <name type="scientific">Ideonella azotifigens</name>
    <dbReference type="NCBI Taxonomy" id="513160"/>
    <lineage>
        <taxon>Bacteria</taxon>
        <taxon>Pseudomonadati</taxon>
        <taxon>Pseudomonadota</taxon>
        <taxon>Betaproteobacteria</taxon>
        <taxon>Burkholderiales</taxon>
        <taxon>Sphaerotilaceae</taxon>
        <taxon>Ideonella</taxon>
    </lineage>
</organism>
<dbReference type="InterPro" id="IPR002798">
    <property type="entry name" value="SpoIIM-like"/>
</dbReference>
<keyword evidence="1" id="KW-0812">Transmembrane</keyword>
<dbReference type="Proteomes" id="UP001500279">
    <property type="component" value="Unassembled WGS sequence"/>
</dbReference>